<evidence type="ECO:0000313" key="1">
    <source>
        <dbReference type="EMBL" id="KAF7503315.1"/>
    </source>
</evidence>
<dbReference type="EMBL" id="JAACFV010000185">
    <property type="protein sequence ID" value="KAF7503315.1"/>
    <property type="molecule type" value="Genomic_DNA"/>
</dbReference>
<accession>A0A8H7ADM6</accession>
<name>A0A8H7ADM6_9EURO</name>
<keyword evidence="2" id="KW-1185">Reference proteome</keyword>
<dbReference type="OrthoDB" id="5378679at2759"/>
<dbReference type="AlphaFoldDB" id="A0A8H7ADM6"/>
<organism evidence="1 2">
    <name type="scientific">Endocarpon pusillum</name>
    <dbReference type="NCBI Taxonomy" id="364733"/>
    <lineage>
        <taxon>Eukaryota</taxon>
        <taxon>Fungi</taxon>
        <taxon>Dikarya</taxon>
        <taxon>Ascomycota</taxon>
        <taxon>Pezizomycotina</taxon>
        <taxon>Eurotiomycetes</taxon>
        <taxon>Chaetothyriomycetidae</taxon>
        <taxon>Verrucariales</taxon>
        <taxon>Verrucariaceae</taxon>
        <taxon>Endocarpon</taxon>
    </lineage>
</organism>
<comment type="caution">
    <text evidence="1">The sequence shown here is derived from an EMBL/GenBank/DDBJ whole genome shotgun (WGS) entry which is preliminary data.</text>
</comment>
<protein>
    <submittedName>
        <fullName evidence="1">Uncharacterized protein</fullName>
    </submittedName>
</protein>
<evidence type="ECO:0000313" key="2">
    <source>
        <dbReference type="Proteomes" id="UP000606974"/>
    </source>
</evidence>
<reference evidence="1" key="1">
    <citation type="submission" date="2020-02" db="EMBL/GenBank/DDBJ databases">
        <authorList>
            <person name="Palmer J.M."/>
        </authorList>
    </citation>
    <scope>NUCLEOTIDE SEQUENCE</scope>
    <source>
        <strain evidence="1">EPUS1.4</strain>
        <tissue evidence="1">Thallus</tissue>
    </source>
</reference>
<gene>
    <name evidence="1" type="ORF">GJ744_003996</name>
</gene>
<sequence length="375" mass="41318">MTRSIILTGAPAPSELLWDESTLSSIPNLEGGGVMGKPATPENSPKFSAQWRVIFPMELPGRHHPQVLHDDVLPADPSKAIFLTTAELTDLTPSQNESVSTNTNPSTASMHTAAETLDDFYDHSLALQGDLTTSQLSEFQSQATSLMSPQWSEEMTQAAQSTSASIVHTSPPFMIAPQHLNDVKDIPSAAYLRSIEPQTMTINLIVGIIALPSPRSVMVGRRWGQEREMQLLEMLVGDETRAGFEITMWLSNKTATTEIWPRQSTLENQLQGLRPRDVVLLQNIALCAYQGRVHGQSLRRDVTKVNLLYRRKLDDADAGGTFSSRALVESDGSDPVMEKAKRVKQWLTDFVSDEVLGNSPETTLMGRARLPPDTQ</sequence>
<dbReference type="Proteomes" id="UP000606974">
    <property type="component" value="Unassembled WGS sequence"/>
</dbReference>
<proteinExistence type="predicted"/>